<feature type="compositionally biased region" description="Polar residues" evidence="1">
    <location>
        <begin position="10"/>
        <end position="28"/>
    </location>
</feature>
<evidence type="ECO:0000313" key="2">
    <source>
        <dbReference type="EMBL" id="AAS95359.1"/>
    </source>
</evidence>
<evidence type="ECO:0000313" key="3">
    <source>
        <dbReference type="Proteomes" id="UP000002194"/>
    </source>
</evidence>
<protein>
    <submittedName>
        <fullName evidence="2">Uncharacterized protein</fullName>
    </submittedName>
</protein>
<reference evidence="2 3" key="1">
    <citation type="journal article" date="2004" name="Nat. Biotechnol.">
        <title>The genome sequence of the anaerobic, sulfate-reducing bacterium Desulfovibrio vulgaris Hildenborough.</title>
        <authorList>
            <person name="Heidelberg J.F."/>
            <person name="Seshadri R."/>
            <person name="Haveman S.A."/>
            <person name="Hemme C.L."/>
            <person name="Paulsen I.T."/>
            <person name="Kolonay J.F."/>
            <person name="Eisen J.A."/>
            <person name="Ward N."/>
            <person name="Methe B."/>
            <person name="Brinkac L.M."/>
            <person name="Daugherty S.C."/>
            <person name="Deboy R.T."/>
            <person name="Dodson R.J."/>
            <person name="Durkin A.S."/>
            <person name="Madupu R."/>
            <person name="Nelson W.C."/>
            <person name="Sullivan S.A."/>
            <person name="Fouts D."/>
            <person name="Haft D.H."/>
            <person name="Selengut J."/>
            <person name="Peterson J.D."/>
            <person name="Davidsen T.M."/>
            <person name="Zafar N."/>
            <person name="Zhou L."/>
            <person name="Radune D."/>
            <person name="Dimitrov G."/>
            <person name="Hance M."/>
            <person name="Tran K."/>
            <person name="Khouri H."/>
            <person name="Gill J."/>
            <person name="Utterback T.R."/>
            <person name="Feldblyum T.V."/>
            <person name="Wall J.D."/>
            <person name="Voordouw G."/>
            <person name="Fraser C.M."/>
        </authorList>
    </citation>
    <scope>NUCLEOTIDE SEQUENCE [LARGE SCALE GENOMIC DNA]</scope>
    <source>
        <strain evidence="3">ATCC 29579 / DSM 644 / NCIMB 8303 / VKM B-1760 / Hildenborough</strain>
    </source>
</reference>
<accession>Q72DQ0</accession>
<sequence>MHHGRREVRSSSLAPLHRSTTAPLSTSGARGLFFHPDFFIKEYET</sequence>
<name>Q72DQ0_NITV2</name>
<organism evidence="2 3">
    <name type="scientific">Nitratidesulfovibrio vulgaris (strain ATCC 29579 / DSM 644 / CCUG 34227 / NCIMB 8303 / VKM B-1760 / Hildenborough)</name>
    <name type="common">Desulfovibrio vulgaris</name>
    <dbReference type="NCBI Taxonomy" id="882"/>
    <lineage>
        <taxon>Bacteria</taxon>
        <taxon>Pseudomonadati</taxon>
        <taxon>Thermodesulfobacteriota</taxon>
        <taxon>Desulfovibrionia</taxon>
        <taxon>Desulfovibrionales</taxon>
        <taxon>Desulfovibrionaceae</taxon>
        <taxon>Nitratidesulfovibrio</taxon>
    </lineage>
</organism>
<dbReference type="AlphaFoldDB" id="Q72DQ0"/>
<dbReference type="KEGG" id="dvu:DVU_0879"/>
<evidence type="ECO:0000256" key="1">
    <source>
        <dbReference type="SAM" id="MobiDB-lite"/>
    </source>
</evidence>
<dbReference type="STRING" id="882.DVU_0879"/>
<dbReference type="EnsemblBacteria" id="AAS95359">
    <property type="protein sequence ID" value="AAS95359"/>
    <property type="gene ID" value="DVU_0879"/>
</dbReference>
<keyword evidence="3" id="KW-1185">Reference proteome</keyword>
<dbReference type="PaxDb" id="882-DVU_0879"/>
<dbReference type="Proteomes" id="UP000002194">
    <property type="component" value="Chromosome"/>
</dbReference>
<gene>
    <name evidence="2" type="ordered locus">DVU_0879</name>
</gene>
<feature type="region of interest" description="Disordered" evidence="1">
    <location>
        <begin position="1"/>
        <end position="31"/>
    </location>
</feature>
<dbReference type="HOGENOM" id="CLU_3199012_0_0_7"/>
<dbReference type="EMBL" id="AE017285">
    <property type="protein sequence ID" value="AAS95359.1"/>
    <property type="molecule type" value="Genomic_DNA"/>
</dbReference>
<proteinExistence type="predicted"/>